<sequence length="216" mass="23979">MDRDQAVRKNIGLVHSCARHFRGRGVEYDDLFQAGCLGLVKAVDHFDPDRGVKFSTYAVPVILGEIRRLFRDGGAIKVGRGLKELSLRATRLSASFLEREGRSPTIQELADLLEVEPEQAAEALGAAQLPISLTATEEDGGGQIDVGVESNDDKIAEMLSLKQVVTELEPRDRSIIIFRYFQNRTQTETASALGMTQVQVSRREKKILKELQLKLS</sequence>
<dbReference type="GO" id="GO:0003677">
    <property type="term" value="F:DNA binding"/>
    <property type="evidence" value="ECO:0007669"/>
    <property type="project" value="UniProtKB-KW"/>
</dbReference>
<dbReference type="Pfam" id="PF04542">
    <property type="entry name" value="Sigma70_r2"/>
    <property type="match status" value="1"/>
</dbReference>
<dbReference type="Pfam" id="PF04545">
    <property type="entry name" value="Sigma70_r4"/>
    <property type="match status" value="1"/>
</dbReference>
<dbReference type="PANTHER" id="PTHR30603:SF17">
    <property type="entry name" value="RNA POLYMERASE SIGMA-G FACTOR"/>
    <property type="match status" value="1"/>
</dbReference>
<evidence type="ECO:0000259" key="5">
    <source>
        <dbReference type="PROSITE" id="PS00715"/>
    </source>
</evidence>
<dbReference type="Gene3D" id="1.20.120.1810">
    <property type="match status" value="1"/>
</dbReference>
<dbReference type="GO" id="GO:0006352">
    <property type="term" value="P:DNA-templated transcription initiation"/>
    <property type="evidence" value="ECO:0007669"/>
    <property type="project" value="InterPro"/>
</dbReference>
<dbReference type="PANTHER" id="PTHR30603">
    <property type="entry name" value="RNA POLYMERASE SIGMA FACTOR RPO"/>
    <property type="match status" value="1"/>
</dbReference>
<evidence type="ECO:0000256" key="3">
    <source>
        <dbReference type="ARBA" id="ARBA00023125"/>
    </source>
</evidence>
<dbReference type="NCBIfam" id="TIGR02937">
    <property type="entry name" value="sigma70-ECF"/>
    <property type="match status" value="1"/>
</dbReference>
<keyword evidence="4" id="KW-0804">Transcription</keyword>
<dbReference type="InterPro" id="IPR013325">
    <property type="entry name" value="RNA_pol_sigma_r2"/>
</dbReference>
<dbReference type="InterPro" id="IPR050239">
    <property type="entry name" value="Sigma-70_RNA_pol_init_factors"/>
</dbReference>
<evidence type="ECO:0000313" key="7">
    <source>
        <dbReference type="Proteomes" id="UP000469440"/>
    </source>
</evidence>
<evidence type="ECO:0000313" key="6">
    <source>
        <dbReference type="EMBL" id="MVB11568.1"/>
    </source>
</evidence>
<dbReference type="SUPFAM" id="SSF88659">
    <property type="entry name" value="Sigma3 and sigma4 domains of RNA polymerase sigma factors"/>
    <property type="match status" value="2"/>
</dbReference>
<evidence type="ECO:0000256" key="2">
    <source>
        <dbReference type="ARBA" id="ARBA00023082"/>
    </source>
</evidence>
<dbReference type="RefSeq" id="WP_156990726.1">
    <property type="nucleotide sequence ID" value="NZ_VWXL01000059.1"/>
</dbReference>
<dbReference type="InterPro" id="IPR007624">
    <property type="entry name" value="RNA_pol_sigma70_r3"/>
</dbReference>
<comment type="caution">
    <text evidence="6">The sequence shown here is derived from an EMBL/GenBank/DDBJ whole genome shotgun (WGS) entry which is preliminary data.</text>
</comment>
<dbReference type="GO" id="GO:0016987">
    <property type="term" value="F:sigma factor activity"/>
    <property type="evidence" value="ECO:0007669"/>
    <property type="project" value="UniProtKB-KW"/>
</dbReference>
<proteinExistence type="predicted"/>
<keyword evidence="3" id="KW-0238">DNA-binding</keyword>
<keyword evidence="7" id="KW-1185">Reference proteome</keyword>
<reference evidence="6 7" key="1">
    <citation type="submission" date="2019-09" db="EMBL/GenBank/DDBJ databases">
        <title>Genome sequence of Clostridium sp. EA1.</title>
        <authorList>
            <person name="Poehlein A."/>
            <person name="Bengelsdorf F.R."/>
            <person name="Daniel R."/>
        </authorList>
    </citation>
    <scope>NUCLEOTIDE SEQUENCE [LARGE SCALE GENOMIC DNA]</scope>
    <source>
        <strain evidence="6 7">EA1</strain>
    </source>
</reference>
<evidence type="ECO:0000256" key="4">
    <source>
        <dbReference type="ARBA" id="ARBA00023163"/>
    </source>
</evidence>
<dbReference type="InterPro" id="IPR007630">
    <property type="entry name" value="RNA_pol_sigma70_r4"/>
</dbReference>
<accession>A0A6N8I0X8</accession>
<dbReference type="AlphaFoldDB" id="A0A6N8I0X8"/>
<protein>
    <submittedName>
        <fullName evidence="6">RNA polymerase sigma-F factor</fullName>
    </submittedName>
</protein>
<keyword evidence="1" id="KW-0805">Transcription regulation</keyword>
<gene>
    <name evidence="6" type="primary">sigF</name>
    <name evidence="6" type="ORF">CAFE_22880</name>
</gene>
<dbReference type="EMBL" id="VWXL01000059">
    <property type="protein sequence ID" value="MVB11568.1"/>
    <property type="molecule type" value="Genomic_DNA"/>
</dbReference>
<feature type="domain" description="RNA polymerase sigma-70" evidence="5">
    <location>
        <begin position="30"/>
        <end position="43"/>
    </location>
</feature>
<dbReference type="PRINTS" id="PR00046">
    <property type="entry name" value="SIGMA70FCT"/>
</dbReference>
<dbReference type="InterPro" id="IPR014284">
    <property type="entry name" value="RNA_pol_sigma-70_dom"/>
</dbReference>
<dbReference type="InterPro" id="IPR007627">
    <property type="entry name" value="RNA_pol_sigma70_r2"/>
</dbReference>
<evidence type="ECO:0000256" key="1">
    <source>
        <dbReference type="ARBA" id="ARBA00023015"/>
    </source>
</evidence>
<organism evidence="6 7">
    <name type="scientific">Caproicibacter fermentans</name>
    <dbReference type="NCBI Taxonomy" id="2576756"/>
    <lineage>
        <taxon>Bacteria</taxon>
        <taxon>Bacillati</taxon>
        <taxon>Bacillota</taxon>
        <taxon>Clostridia</taxon>
        <taxon>Eubacteriales</taxon>
        <taxon>Acutalibacteraceae</taxon>
        <taxon>Caproicibacter</taxon>
    </lineage>
</organism>
<dbReference type="PROSITE" id="PS00715">
    <property type="entry name" value="SIGMA70_1"/>
    <property type="match status" value="1"/>
</dbReference>
<dbReference type="CDD" id="cd06171">
    <property type="entry name" value="Sigma70_r4"/>
    <property type="match status" value="1"/>
</dbReference>
<dbReference type="InterPro" id="IPR036388">
    <property type="entry name" value="WH-like_DNA-bd_sf"/>
</dbReference>
<dbReference type="Proteomes" id="UP000469440">
    <property type="component" value="Unassembled WGS sequence"/>
</dbReference>
<dbReference type="InterPro" id="IPR000943">
    <property type="entry name" value="RNA_pol_sigma70"/>
</dbReference>
<dbReference type="InterPro" id="IPR013324">
    <property type="entry name" value="RNA_pol_sigma_r3/r4-like"/>
</dbReference>
<dbReference type="Pfam" id="PF04539">
    <property type="entry name" value="Sigma70_r3"/>
    <property type="match status" value="1"/>
</dbReference>
<dbReference type="OrthoDB" id="9809557at2"/>
<dbReference type="SUPFAM" id="SSF88946">
    <property type="entry name" value="Sigma2 domain of RNA polymerase sigma factors"/>
    <property type="match status" value="1"/>
</dbReference>
<name>A0A6N8I0X8_9FIRM</name>
<dbReference type="Gene3D" id="1.10.10.10">
    <property type="entry name" value="Winged helix-like DNA-binding domain superfamily/Winged helix DNA-binding domain"/>
    <property type="match status" value="2"/>
</dbReference>
<keyword evidence="2" id="KW-0731">Sigma factor</keyword>